<accession>A0A9P5PRT4</accession>
<dbReference type="Gene3D" id="1.25.40.10">
    <property type="entry name" value="Tetratricopeptide repeat domain"/>
    <property type="match status" value="3"/>
</dbReference>
<dbReference type="InterPro" id="IPR053137">
    <property type="entry name" value="NLR-like"/>
</dbReference>
<keyword evidence="3" id="KW-1185">Reference proteome</keyword>
<dbReference type="InterPro" id="IPR002182">
    <property type="entry name" value="NB-ARC"/>
</dbReference>
<comment type="caution">
    <text evidence="2">The sequence shown here is derived from an EMBL/GenBank/DDBJ whole genome shotgun (WGS) entry which is preliminary data.</text>
</comment>
<dbReference type="EMBL" id="JADNRY010000080">
    <property type="protein sequence ID" value="KAF9066955.1"/>
    <property type="molecule type" value="Genomic_DNA"/>
</dbReference>
<dbReference type="Pfam" id="PF13374">
    <property type="entry name" value="TPR_10"/>
    <property type="match status" value="3"/>
</dbReference>
<dbReference type="AlphaFoldDB" id="A0A9P5PRT4"/>
<organism evidence="2 3">
    <name type="scientific">Rhodocollybia butyracea</name>
    <dbReference type="NCBI Taxonomy" id="206335"/>
    <lineage>
        <taxon>Eukaryota</taxon>
        <taxon>Fungi</taxon>
        <taxon>Dikarya</taxon>
        <taxon>Basidiomycota</taxon>
        <taxon>Agaricomycotina</taxon>
        <taxon>Agaricomycetes</taxon>
        <taxon>Agaricomycetidae</taxon>
        <taxon>Agaricales</taxon>
        <taxon>Marasmiineae</taxon>
        <taxon>Omphalotaceae</taxon>
        <taxon>Rhodocollybia</taxon>
    </lineage>
</organism>
<name>A0A9P5PRT4_9AGAR</name>
<proteinExistence type="predicted"/>
<dbReference type="PANTHER" id="PTHR46082">
    <property type="entry name" value="ATP/GTP-BINDING PROTEIN-RELATED"/>
    <property type="match status" value="1"/>
</dbReference>
<protein>
    <recommendedName>
        <fullName evidence="1">NB-ARC domain-containing protein</fullName>
    </recommendedName>
</protein>
<dbReference type="InterPro" id="IPR019734">
    <property type="entry name" value="TPR_rpt"/>
</dbReference>
<dbReference type="InterPro" id="IPR027417">
    <property type="entry name" value="P-loop_NTPase"/>
</dbReference>
<dbReference type="InterPro" id="IPR011990">
    <property type="entry name" value="TPR-like_helical_dom_sf"/>
</dbReference>
<dbReference type="Proteomes" id="UP000772434">
    <property type="component" value="Unassembled WGS sequence"/>
</dbReference>
<evidence type="ECO:0000313" key="2">
    <source>
        <dbReference type="EMBL" id="KAF9066955.1"/>
    </source>
</evidence>
<sequence>MGEIIALIGPGGSGKTQIALKTIAEITSGESNFCHKFFLDASTKEGLESIMKSIAQHLRIGGTVQGLKNWLSSCSHEAQWLLIFDNADDSALGLENYIPQNRAQGSVLITSQNSRLRTLVPRGFYQIGELEAQEAIKLLIETSHLEKTESNLLSAQDVVEKLGYLALAVSTAGSYILQSDCTLKVYLDRLEKNWTEIVNQKPSQVGGYNKTVWSIFQMSYFRLSGNAQLFLKLCSSLHWANIPIEIFSDAGENFEHETLLPDEEERVPHTAQSAWNFLRQYLTEGSWNSSKFQELLTEITGYSLVSIQREGTQSLRFHPLFHQCMKDMRENTSFPSAMMVDIFSRAIPTGDSQKDHQFRLAVHSHADAMWEEGISGTVYIQEKLRQIWHELGLFEKEYVLCNQISAERTRFQGRRHLDTLSSIANLAETYRDRGKYDEAEKYGKEVMEQRLQILKMEHPETLRSMVNLACTYSKKGEYEKARKLQLEAWELQSKSKDFGKEHLDTLFSMADLACTYRDLGQYEKAKELEMEVLRLRLKLLGEAHPDTLRSMANLAGTHSSLGQYEETKKLEVKVSDLRKKLLGKQHPDTLISMANLACTYGALEEHESAKGLGEEVLRLRVQLLGERHPETLHSMANLAWIYGYQGDHENAKMLGEEVLRLQSEILGREHPDTLVSMANLACICGELGEYKSAMDLEVQVLNLQTRLLGKKHPDTLHTMVYLACSYHNLQQYEKAKNLELDMLKLQSELLGEKHPDTLHTMATLACSYHELEQYEDARKLRRKALPVMSNVLGSTHPDTIAIKKNQYRQLTSVMFKRASKLLKAPFRHS</sequence>
<dbReference type="Pfam" id="PF00931">
    <property type="entry name" value="NB-ARC"/>
    <property type="match status" value="1"/>
</dbReference>
<feature type="domain" description="NB-ARC" evidence="1">
    <location>
        <begin position="3"/>
        <end position="140"/>
    </location>
</feature>
<dbReference type="PANTHER" id="PTHR46082:SF11">
    <property type="entry name" value="AAA+ ATPASE DOMAIN-CONTAINING PROTEIN-RELATED"/>
    <property type="match status" value="1"/>
</dbReference>
<dbReference type="Gene3D" id="3.40.50.300">
    <property type="entry name" value="P-loop containing nucleotide triphosphate hydrolases"/>
    <property type="match status" value="1"/>
</dbReference>
<reference evidence="2" key="1">
    <citation type="submission" date="2020-11" db="EMBL/GenBank/DDBJ databases">
        <authorList>
            <consortium name="DOE Joint Genome Institute"/>
            <person name="Ahrendt S."/>
            <person name="Riley R."/>
            <person name="Andreopoulos W."/>
            <person name="Labutti K."/>
            <person name="Pangilinan J."/>
            <person name="Ruiz-Duenas F.J."/>
            <person name="Barrasa J.M."/>
            <person name="Sanchez-Garcia M."/>
            <person name="Camarero S."/>
            <person name="Miyauchi S."/>
            <person name="Serrano A."/>
            <person name="Linde D."/>
            <person name="Babiker R."/>
            <person name="Drula E."/>
            <person name="Ayuso-Fernandez I."/>
            <person name="Pacheco R."/>
            <person name="Padilla G."/>
            <person name="Ferreira P."/>
            <person name="Barriuso J."/>
            <person name="Kellner H."/>
            <person name="Castanera R."/>
            <person name="Alfaro M."/>
            <person name="Ramirez L."/>
            <person name="Pisabarro A.G."/>
            <person name="Kuo A."/>
            <person name="Tritt A."/>
            <person name="Lipzen A."/>
            <person name="He G."/>
            <person name="Yan M."/>
            <person name="Ng V."/>
            <person name="Cullen D."/>
            <person name="Martin F."/>
            <person name="Rosso M.-N."/>
            <person name="Henrissat B."/>
            <person name="Hibbett D."/>
            <person name="Martinez A.T."/>
            <person name="Grigoriev I.V."/>
        </authorList>
    </citation>
    <scope>NUCLEOTIDE SEQUENCE</scope>
    <source>
        <strain evidence="2">AH 40177</strain>
    </source>
</reference>
<dbReference type="SUPFAM" id="SSF52540">
    <property type="entry name" value="P-loop containing nucleoside triphosphate hydrolases"/>
    <property type="match status" value="1"/>
</dbReference>
<gene>
    <name evidence="2" type="ORF">BDP27DRAFT_1404117</name>
</gene>
<evidence type="ECO:0000313" key="3">
    <source>
        <dbReference type="Proteomes" id="UP000772434"/>
    </source>
</evidence>
<dbReference type="OrthoDB" id="20872at2759"/>
<dbReference type="GO" id="GO:0043531">
    <property type="term" value="F:ADP binding"/>
    <property type="evidence" value="ECO:0007669"/>
    <property type="project" value="InterPro"/>
</dbReference>
<dbReference type="Pfam" id="PF13424">
    <property type="entry name" value="TPR_12"/>
    <property type="match status" value="3"/>
</dbReference>
<evidence type="ECO:0000259" key="1">
    <source>
        <dbReference type="Pfam" id="PF00931"/>
    </source>
</evidence>
<dbReference type="PRINTS" id="PR00381">
    <property type="entry name" value="KINESINLIGHT"/>
</dbReference>
<dbReference type="SUPFAM" id="SSF48452">
    <property type="entry name" value="TPR-like"/>
    <property type="match status" value="3"/>
</dbReference>
<dbReference type="SMART" id="SM00028">
    <property type="entry name" value="TPR"/>
    <property type="match status" value="6"/>
</dbReference>